<feature type="domain" description="Bacteriophage T5 Orf172 DNA-binding" evidence="2">
    <location>
        <begin position="215"/>
        <end position="306"/>
    </location>
</feature>
<feature type="compositionally biased region" description="Polar residues" evidence="1">
    <location>
        <begin position="121"/>
        <end position="130"/>
    </location>
</feature>
<name>A0AAN6DS64_9EURO</name>
<evidence type="ECO:0000259" key="2">
    <source>
        <dbReference type="SMART" id="SM00974"/>
    </source>
</evidence>
<proteinExistence type="predicted"/>
<gene>
    <name evidence="3" type="ORF">EDD36DRAFT_330896</name>
</gene>
<comment type="caution">
    <text evidence="3">The sequence shown here is derived from an EMBL/GenBank/DDBJ whole genome shotgun (WGS) entry which is preliminary data.</text>
</comment>
<dbReference type="InterPro" id="IPR053006">
    <property type="entry name" value="Meiosis_regulatory"/>
</dbReference>
<dbReference type="PANTHER" id="PTHR28094">
    <property type="entry name" value="MEIOTICALLY UP-REGULATED GENE 113 PROTEIN"/>
    <property type="match status" value="1"/>
</dbReference>
<dbReference type="InterPro" id="IPR018306">
    <property type="entry name" value="Phage_T5_Orf172_DNA-bd"/>
</dbReference>
<reference evidence="3" key="1">
    <citation type="journal article" date="2022" name="bioRxiv">
        <title>Deciphering the potential niche of two novel black yeast fungi from a biological soil crust based on their genomes, phenotypes, and melanin regulation.</title>
        <authorList>
            <consortium name="DOE Joint Genome Institute"/>
            <person name="Carr E.C."/>
            <person name="Barton Q."/>
            <person name="Grambo S."/>
            <person name="Sullivan M."/>
            <person name="Renfro C.M."/>
            <person name="Kuo A."/>
            <person name="Pangilinan J."/>
            <person name="Lipzen A."/>
            <person name="Keymanesh K."/>
            <person name="Savage E."/>
            <person name="Barry K."/>
            <person name="Grigoriev I.V."/>
            <person name="Riekhof W.R."/>
            <person name="Harris S.S."/>
        </authorList>
    </citation>
    <scope>NUCLEOTIDE SEQUENCE</scope>
    <source>
        <strain evidence="3">JF 03-4F</strain>
    </source>
</reference>
<dbReference type="SMART" id="SM00974">
    <property type="entry name" value="T5orf172"/>
    <property type="match status" value="1"/>
</dbReference>
<dbReference type="PANTHER" id="PTHR28094:SF1">
    <property type="entry name" value="MEIOTICALLY UP-REGULATED GENE 113 PROTEIN"/>
    <property type="match status" value="1"/>
</dbReference>
<sequence>MVHIPDVKAFPSLRDFDPLQPHFTCIYPLIGKERNCANRVNQFDRSEASRIQVQILGGVLTGDLTGHLQKLAELSCCKRVHRKSLEELGVLDELCQKWEDDVREIPAATQIKEEDRGDTDPNLTSVQADTPRSEPAESTPRYNLRSMDRNHTGQICHKTGAASLIPDFVPHVKGPSNTFVSVLLRPLPPASSSKASRNREPQWRKQGSIYAFTRTSSPGMVKIGYTTGKVFGRLESWQRSCGYEPWLVAVADDVPHVIRAEALVHHELSEHWRVEPRCKHNPLCAGGHREWFEIDVDTAEQTIKRVAKWIMLARPYDEHGFLTRKWRNIICDLEKRDVVVTSANLLKAYDDLTSHERMRAIDSSQRKAIPKIKRESEIVAQTEFESELSAAEKDVSSLDQAMRLLLGSGKVGQLLDVLITDRRMYTSVDRRPKIEQPVMPMGVLVS</sequence>
<evidence type="ECO:0000313" key="4">
    <source>
        <dbReference type="Proteomes" id="UP001203852"/>
    </source>
</evidence>
<evidence type="ECO:0000313" key="3">
    <source>
        <dbReference type="EMBL" id="KAI1610647.1"/>
    </source>
</evidence>
<dbReference type="AlphaFoldDB" id="A0AAN6DS64"/>
<protein>
    <submittedName>
        <fullName evidence="3">T5orf172 domain-containing protein</fullName>
    </submittedName>
</protein>
<keyword evidence="4" id="KW-1185">Reference proteome</keyword>
<dbReference type="Pfam" id="PF10544">
    <property type="entry name" value="T5orf172"/>
    <property type="match status" value="1"/>
</dbReference>
<dbReference type="EMBL" id="MU404358">
    <property type="protein sequence ID" value="KAI1610647.1"/>
    <property type="molecule type" value="Genomic_DNA"/>
</dbReference>
<evidence type="ECO:0000256" key="1">
    <source>
        <dbReference type="SAM" id="MobiDB-lite"/>
    </source>
</evidence>
<organism evidence="3 4">
    <name type="scientific">Exophiala viscosa</name>
    <dbReference type="NCBI Taxonomy" id="2486360"/>
    <lineage>
        <taxon>Eukaryota</taxon>
        <taxon>Fungi</taxon>
        <taxon>Dikarya</taxon>
        <taxon>Ascomycota</taxon>
        <taxon>Pezizomycotina</taxon>
        <taxon>Eurotiomycetes</taxon>
        <taxon>Chaetothyriomycetidae</taxon>
        <taxon>Chaetothyriales</taxon>
        <taxon>Herpotrichiellaceae</taxon>
        <taxon>Exophiala</taxon>
    </lineage>
</organism>
<dbReference type="Proteomes" id="UP001203852">
    <property type="component" value="Unassembled WGS sequence"/>
</dbReference>
<accession>A0AAN6DS64</accession>
<feature type="region of interest" description="Disordered" evidence="1">
    <location>
        <begin position="108"/>
        <end position="144"/>
    </location>
</feature>